<dbReference type="GO" id="GO:0005634">
    <property type="term" value="C:nucleus"/>
    <property type="evidence" value="ECO:0007669"/>
    <property type="project" value="UniProtKB-SubCell"/>
</dbReference>
<evidence type="ECO:0000256" key="5">
    <source>
        <dbReference type="ARBA" id="ARBA00023242"/>
    </source>
</evidence>
<evidence type="ECO:0000256" key="2">
    <source>
        <dbReference type="ARBA" id="ARBA00022723"/>
    </source>
</evidence>
<evidence type="ECO:0000256" key="1">
    <source>
        <dbReference type="ARBA" id="ARBA00004123"/>
    </source>
</evidence>
<protein>
    <recommendedName>
        <fullName evidence="7">DUF659 domain-containing protein</fullName>
    </recommendedName>
</protein>
<evidence type="ECO:0000256" key="4">
    <source>
        <dbReference type="ARBA" id="ARBA00022833"/>
    </source>
</evidence>
<dbReference type="PANTHER" id="PTHR46481:SF10">
    <property type="entry name" value="ZINC FINGER BED DOMAIN-CONTAINING PROTEIN 39"/>
    <property type="match status" value="1"/>
</dbReference>
<organism evidence="6">
    <name type="scientific">Dichomitus squalens</name>
    <dbReference type="NCBI Taxonomy" id="114155"/>
    <lineage>
        <taxon>Eukaryota</taxon>
        <taxon>Fungi</taxon>
        <taxon>Dikarya</taxon>
        <taxon>Basidiomycota</taxon>
        <taxon>Agaricomycotina</taxon>
        <taxon>Agaricomycetes</taxon>
        <taxon>Polyporales</taxon>
        <taxon>Polyporaceae</taxon>
        <taxon>Dichomitus</taxon>
    </lineage>
</organism>
<keyword evidence="4" id="KW-0862">Zinc</keyword>
<evidence type="ECO:0000256" key="3">
    <source>
        <dbReference type="ARBA" id="ARBA00022771"/>
    </source>
</evidence>
<reference evidence="6" key="1">
    <citation type="submission" date="2019-01" db="EMBL/GenBank/DDBJ databases">
        <title>Draft genome sequences of three monokaryotic isolates of the white-rot basidiomycete fungus Dichomitus squalens.</title>
        <authorList>
            <consortium name="DOE Joint Genome Institute"/>
            <person name="Lopez S.C."/>
            <person name="Andreopoulos B."/>
            <person name="Pangilinan J."/>
            <person name="Lipzen A."/>
            <person name="Riley R."/>
            <person name="Ahrendt S."/>
            <person name="Ng V."/>
            <person name="Barry K."/>
            <person name="Daum C."/>
            <person name="Grigoriev I.V."/>
            <person name="Hilden K.S."/>
            <person name="Makela M.R."/>
            <person name="de Vries R.P."/>
        </authorList>
    </citation>
    <scope>NUCLEOTIDE SEQUENCE [LARGE SCALE GENOMIC DNA]</scope>
    <source>
        <strain evidence="6">OM18370.1</strain>
    </source>
</reference>
<dbReference type="Proteomes" id="UP000292957">
    <property type="component" value="Unassembled WGS sequence"/>
</dbReference>
<keyword evidence="3" id="KW-0863">Zinc-finger</keyword>
<keyword evidence="2" id="KW-0479">Metal-binding</keyword>
<evidence type="ECO:0000313" key="6">
    <source>
        <dbReference type="EMBL" id="TBU22600.1"/>
    </source>
</evidence>
<name>A0A4Q9M6H9_9APHY</name>
<dbReference type="OrthoDB" id="2740733at2759"/>
<dbReference type="AlphaFoldDB" id="A0A4Q9M6H9"/>
<dbReference type="PANTHER" id="PTHR46481">
    <property type="entry name" value="ZINC FINGER BED DOMAIN-CONTAINING PROTEIN 4"/>
    <property type="match status" value="1"/>
</dbReference>
<dbReference type="SUPFAM" id="SSF140996">
    <property type="entry name" value="Hermes dimerisation domain"/>
    <property type="match status" value="1"/>
</dbReference>
<proteinExistence type="predicted"/>
<sequence length="187" mass="21868">SDVYKHFHLPEIIGTKNGDIIHRFKCKTHPLKTVDRKDYQDSTGNLTRHRLLCEPEDTPQRDMITAYASGTVYSPSRIRFLIAMWCARRHRPFTIVEDPEFKSLLEMLYVKVKIPSRHVVSRDIKCILEFSKDRVIARFQVRLAAHPGRIHLCVDGWTSPNVFSFLGITAHWFQEGQLQHIILDFIK</sequence>
<evidence type="ECO:0008006" key="7">
    <source>
        <dbReference type="Google" id="ProtNLM"/>
    </source>
</evidence>
<dbReference type="EMBL" id="ML143535">
    <property type="protein sequence ID" value="TBU22600.1"/>
    <property type="molecule type" value="Genomic_DNA"/>
</dbReference>
<gene>
    <name evidence="6" type="ORF">BD311DRAFT_675736</name>
</gene>
<comment type="subcellular location">
    <subcellularLocation>
        <location evidence="1">Nucleus</location>
    </subcellularLocation>
</comment>
<dbReference type="InterPro" id="IPR052035">
    <property type="entry name" value="ZnF_BED_domain_contain"/>
</dbReference>
<dbReference type="GO" id="GO:0008270">
    <property type="term" value="F:zinc ion binding"/>
    <property type="evidence" value="ECO:0007669"/>
    <property type="project" value="UniProtKB-KW"/>
</dbReference>
<keyword evidence="5" id="KW-0539">Nucleus</keyword>
<feature type="non-terminal residue" evidence="6">
    <location>
        <position position="1"/>
    </location>
</feature>
<accession>A0A4Q9M6H9</accession>